<dbReference type="SMART" id="SM00248">
    <property type="entry name" value="ANK"/>
    <property type="match status" value="2"/>
</dbReference>
<protein>
    <submittedName>
        <fullName evidence="6">Ankyrin repeat-containing domain</fullName>
    </submittedName>
</protein>
<dbReference type="SUPFAM" id="SSF48403">
    <property type="entry name" value="Ankyrin repeat"/>
    <property type="match status" value="1"/>
</dbReference>
<feature type="compositionally biased region" description="Polar residues" evidence="5">
    <location>
        <begin position="242"/>
        <end position="256"/>
    </location>
</feature>
<organism evidence="6 7">
    <name type="scientific">Pseudocohnilembus persalinus</name>
    <name type="common">Ciliate</name>
    <dbReference type="NCBI Taxonomy" id="266149"/>
    <lineage>
        <taxon>Eukaryota</taxon>
        <taxon>Sar</taxon>
        <taxon>Alveolata</taxon>
        <taxon>Ciliophora</taxon>
        <taxon>Intramacronucleata</taxon>
        <taxon>Oligohymenophorea</taxon>
        <taxon>Scuticociliatia</taxon>
        <taxon>Philasterida</taxon>
        <taxon>Pseudocohnilembidae</taxon>
        <taxon>Pseudocohnilembus</taxon>
    </lineage>
</organism>
<keyword evidence="2 3" id="KW-0040">ANK repeat</keyword>
<evidence type="ECO:0000313" key="6">
    <source>
        <dbReference type="EMBL" id="KRX02279.1"/>
    </source>
</evidence>
<dbReference type="InterPro" id="IPR002110">
    <property type="entry name" value="Ankyrin_rpt"/>
</dbReference>
<feature type="region of interest" description="Disordered" evidence="5">
    <location>
        <begin position="237"/>
        <end position="256"/>
    </location>
</feature>
<keyword evidence="4" id="KW-0175">Coiled coil</keyword>
<keyword evidence="7" id="KW-1185">Reference proteome</keyword>
<dbReference type="CDD" id="cd19669">
    <property type="entry name" value="UBR-box"/>
    <property type="match status" value="1"/>
</dbReference>
<dbReference type="EMBL" id="LDAU01000156">
    <property type="protein sequence ID" value="KRX02279.1"/>
    <property type="molecule type" value="Genomic_DNA"/>
</dbReference>
<dbReference type="PANTHER" id="PTHR24123">
    <property type="entry name" value="ANKYRIN REPEAT-CONTAINING"/>
    <property type="match status" value="1"/>
</dbReference>
<accession>A0A0V0QJ99</accession>
<dbReference type="InterPro" id="IPR051165">
    <property type="entry name" value="Multifunctional_ANK_Repeat"/>
</dbReference>
<feature type="repeat" description="ANK" evidence="3">
    <location>
        <begin position="1287"/>
        <end position="1319"/>
    </location>
</feature>
<dbReference type="Gene3D" id="1.25.40.20">
    <property type="entry name" value="Ankyrin repeat-containing domain"/>
    <property type="match status" value="1"/>
</dbReference>
<dbReference type="PROSITE" id="PS50297">
    <property type="entry name" value="ANK_REP_REGION"/>
    <property type="match status" value="1"/>
</dbReference>
<comment type="caution">
    <text evidence="6">The sequence shown here is derived from an EMBL/GenBank/DDBJ whole genome shotgun (WGS) entry which is preliminary data.</text>
</comment>
<evidence type="ECO:0000313" key="7">
    <source>
        <dbReference type="Proteomes" id="UP000054937"/>
    </source>
</evidence>
<evidence type="ECO:0000256" key="4">
    <source>
        <dbReference type="SAM" id="Coils"/>
    </source>
</evidence>
<feature type="compositionally biased region" description="Basic and acidic residues" evidence="5">
    <location>
        <begin position="597"/>
        <end position="616"/>
    </location>
</feature>
<feature type="coiled-coil region" evidence="4">
    <location>
        <begin position="1093"/>
        <end position="1134"/>
    </location>
</feature>
<feature type="region of interest" description="Disordered" evidence="5">
    <location>
        <begin position="1064"/>
        <end position="1084"/>
    </location>
</feature>
<feature type="repeat" description="ANK" evidence="3">
    <location>
        <begin position="1320"/>
        <end position="1345"/>
    </location>
</feature>
<evidence type="ECO:0000256" key="5">
    <source>
        <dbReference type="SAM" id="MobiDB-lite"/>
    </source>
</evidence>
<dbReference type="OrthoDB" id="6105938at2759"/>
<evidence type="ECO:0000256" key="1">
    <source>
        <dbReference type="ARBA" id="ARBA00022737"/>
    </source>
</evidence>
<feature type="region of interest" description="Disordered" evidence="5">
    <location>
        <begin position="268"/>
        <end position="288"/>
    </location>
</feature>
<evidence type="ECO:0000256" key="3">
    <source>
        <dbReference type="PROSITE-ProRule" id="PRU00023"/>
    </source>
</evidence>
<name>A0A0V0QJ99_PSEPJ</name>
<dbReference type="InterPro" id="IPR036770">
    <property type="entry name" value="Ankyrin_rpt-contain_sf"/>
</dbReference>
<reference evidence="6 7" key="1">
    <citation type="journal article" date="2015" name="Sci. Rep.">
        <title>Genome of the facultative scuticociliatosis pathogen Pseudocohnilembus persalinus provides insight into its virulence through horizontal gene transfer.</title>
        <authorList>
            <person name="Xiong J."/>
            <person name="Wang G."/>
            <person name="Cheng J."/>
            <person name="Tian M."/>
            <person name="Pan X."/>
            <person name="Warren A."/>
            <person name="Jiang C."/>
            <person name="Yuan D."/>
            <person name="Miao W."/>
        </authorList>
    </citation>
    <scope>NUCLEOTIDE SEQUENCE [LARGE SCALE GENOMIC DNA]</scope>
    <source>
        <strain evidence="6">36N120E</strain>
    </source>
</reference>
<feature type="region of interest" description="Disordered" evidence="5">
    <location>
        <begin position="595"/>
        <end position="625"/>
    </location>
</feature>
<evidence type="ECO:0000256" key="2">
    <source>
        <dbReference type="ARBA" id="ARBA00023043"/>
    </source>
</evidence>
<dbReference type="PROSITE" id="PS50088">
    <property type="entry name" value="ANK_REPEAT"/>
    <property type="match status" value="2"/>
</dbReference>
<gene>
    <name evidence="6" type="ORF">PPERSA_04901</name>
</gene>
<proteinExistence type="predicted"/>
<sequence>MNMNLVSHNLESQETDKQQVANNNNKLQLLKMIQNKNEKEPITCIQMDDLSNILKCIKKREEQYVQLLEVFKRYKSKGEYDVYVNQNDVKNYIKIVDDEWERVLNEKIILIKYQNFKTDEIKNIRFPKDQSESFFREQMDKNSEIKRSTNQYYEQFQTKLNEKKFIKRIKNENLKFQFPKDQSESFFREQMDKNSEIKRSTNQYYEQFQTKLNEKKFIKRIKNENLKFQENLKDQFKKRQGHSYSQHVGQTANYSTSNFQVQEKKNPNNLDMQNQENQRPFNQSQQQEASAYKKRLQSAISQIEDIFLKKNDPIVELKTFEETGFIAIVKNGPNQKNIVNQIKQFQELSIMEFKEKILLNNLEQQIIIMQINSRQMLLNVNIEQGDQILILGEIKTKKSLPAECMTYTFQKDKPQIIDYYSCSDCNINWICPGCMEQCHQGHKTSIYLKQHQATWACCYCASKTKNYIKPTQHTQINEEILKETQNKQQLQQNIKEEKPINRNKSYKPYKKNKDTLQNLLGTEWELQDGLVTQSTTLAFAKQKLDTQVSTDIKNDSMNIVSQQKNQNDFGKSITQPNELSPILQEQKNNSFLTIKKGQSEADNRNEIKLQRNENNKDSNLQQSQQQEYNKLQSIIQQLSFKYVKTLEDRKSKQTIILKNYNEQKKDKKIYKESYMEKYYDKEQDQDKQIHQDKKSMVQLSEQTNMKNSSFQANDKLQKNNENGQIQFDKVQESQNQLSVQNQEMMKNNKNYLASQGLIDKNEKTEFERKIQKEFNLYLKGFKPYKNLKQNSGNLRQEIQNELRQQFDNTQEQTIQEKEQKENREIKVQNKLEKKRLNKIEELKKNSKSYWSQYEKHNEIKIQDKVMAINERLYVSYKFATINKEYRQQSFSFAFQMYEGNFDWICLGVGYLSQIQKLCYYIKDGEFRNVIQSNDHGLFMINNIEGIQSGSTLPFVQRKVPNNEKIVPFVLFRNYACKVQYIEDVNYISYFQPQMVDKKNTQNNNEQDKNDIKEQIEDLIIQKGININNFNTINEQEKIKRGETLFLNDLNKEILKEREENLSFLSDSDQSIQQQEEENMTNDKDQQQMILNQAKNLNIKNIKQEEKIQSQKELNNQKKNQKVDIESNINQSQNKISTYLSENIQNSGQLQNSKDSNKISSFQLQKEKSEKINENNLFHCQYLKKENNYEYNSQGQFIAKNSKTYSRINPAKQQKLNNCIFHLLYFFYKLFDLNLTIQQVFKENIFSRKPYKRPASKEFFQAVANGDKLQIQGMLMKDPYLIYDLNFAEETGLHVAVKRGHFEIVEFFVQNHCAIDHRDLNGRNALYYAARKGDSQIFRYLLMNKAVPWSGGERGNFDKFIQERIKKRDSDVDIDILFLRTAKLTHVNLMLVPYKKRNEVWNKRYYNFQMISNEAKHRNQE</sequence>
<dbReference type="Pfam" id="PF12796">
    <property type="entry name" value="Ank_2"/>
    <property type="match status" value="1"/>
</dbReference>
<dbReference type="PANTHER" id="PTHR24123:SF33">
    <property type="entry name" value="PROTEIN HOS4"/>
    <property type="match status" value="1"/>
</dbReference>
<dbReference type="InParanoid" id="A0A0V0QJ99"/>
<keyword evidence="1" id="KW-0677">Repeat</keyword>
<feature type="coiled-coil region" evidence="4">
    <location>
        <begin position="784"/>
        <end position="842"/>
    </location>
</feature>
<dbReference type="Proteomes" id="UP000054937">
    <property type="component" value="Unassembled WGS sequence"/>
</dbReference>